<evidence type="ECO:0000256" key="1">
    <source>
        <dbReference type="SAM" id="Phobius"/>
    </source>
</evidence>
<evidence type="ECO:0000313" key="2">
    <source>
        <dbReference type="EMBL" id="MEK8181231.1"/>
    </source>
</evidence>
<reference evidence="2 3" key="1">
    <citation type="submission" date="2024-04" db="EMBL/GenBank/DDBJ databases">
        <title>draft genome sequnece of Flavobacterium buctense JCM 30750.</title>
        <authorList>
            <person name="Kim D.-U."/>
        </authorList>
    </citation>
    <scope>NUCLEOTIDE SEQUENCE [LARGE SCALE GENOMIC DNA]</scope>
    <source>
        <strain evidence="2 3">JCM 30750</strain>
    </source>
</reference>
<keyword evidence="1" id="KW-0472">Membrane</keyword>
<comment type="caution">
    <text evidence="2">The sequence shown here is derived from an EMBL/GenBank/DDBJ whole genome shotgun (WGS) entry which is preliminary data.</text>
</comment>
<name>A0ABU9E5J3_9FLAO</name>
<keyword evidence="1" id="KW-0812">Transmembrane</keyword>
<keyword evidence="3" id="KW-1185">Reference proteome</keyword>
<proteinExistence type="predicted"/>
<evidence type="ECO:0000313" key="3">
    <source>
        <dbReference type="Proteomes" id="UP001491349"/>
    </source>
</evidence>
<accession>A0ABU9E5J3</accession>
<organism evidence="2 3">
    <name type="scientific">Flavobacterium buctense</name>
    <dbReference type="NCBI Taxonomy" id="1648146"/>
    <lineage>
        <taxon>Bacteria</taxon>
        <taxon>Pseudomonadati</taxon>
        <taxon>Bacteroidota</taxon>
        <taxon>Flavobacteriia</taxon>
        <taxon>Flavobacteriales</taxon>
        <taxon>Flavobacteriaceae</taxon>
        <taxon>Flavobacterium</taxon>
    </lineage>
</organism>
<dbReference type="Proteomes" id="UP001491349">
    <property type="component" value="Unassembled WGS sequence"/>
</dbReference>
<keyword evidence="1" id="KW-1133">Transmembrane helix</keyword>
<sequence length="161" mass="18846">MGNKEIIAKGYTLNKIFMVIIFTAIPYFMFYKLGNELLHWENNSNGIITFIFFAVCLIGFLSWIKLLDNQPTLIINKKGIWARKSILPFSQLKHYEWNTIKFVELSTYKSKNIKSTLLVIHKNDGLTKTIELDNVEYPIEEIITLVREHSNLLNYRDRLGS</sequence>
<feature type="transmembrane region" description="Helical" evidence="1">
    <location>
        <begin position="12"/>
        <end position="34"/>
    </location>
</feature>
<gene>
    <name evidence="2" type="ORF">WMW71_12840</name>
</gene>
<evidence type="ECO:0008006" key="4">
    <source>
        <dbReference type="Google" id="ProtNLM"/>
    </source>
</evidence>
<protein>
    <recommendedName>
        <fullName evidence="4">PH domain-containing protein</fullName>
    </recommendedName>
</protein>
<dbReference type="EMBL" id="JBBPCB010000013">
    <property type="protein sequence ID" value="MEK8181231.1"/>
    <property type="molecule type" value="Genomic_DNA"/>
</dbReference>
<feature type="transmembrane region" description="Helical" evidence="1">
    <location>
        <begin position="46"/>
        <end position="67"/>
    </location>
</feature>
<dbReference type="RefSeq" id="WP_187661293.1">
    <property type="nucleotide sequence ID" value="NZ_JACTAB010000015.1"/>
</dbReference>